<evidence type="ECO:0008006" key="9">
    <source>
        <dbReference type="Google" id="ProtNLM"/>
    </source>
</evidence>
<dbReference type="VEuPathDB" id="FungiDB:Z518_09305"/>
<reference evidence="7 8" key="1">
    <citation type="submission" date="2015-01" db="EMBL/GenBank/DDBJ databases">
        <title>The Genome Sequence of Rhinocladiella mackenzie CBS 650.93.</title>
        <authorList>
            <consortium name="The Broad Institute Genomics Platform"/>
            <person name="Cuomo C."/>
            <person name="de Hoog S."/>
            <person name="Gorbushina A."/>
            <person name="Stielow B."/>
            <person name="Teixiera M."/>
            <person name="Abouelleil A."/>
            <person name="Chapman S.B."/>
            <person name="Priest M."/>
            <person name="Young S.K."/>
            <person name="Wortman J."/>
            <person name="Nusbaum C."/>
            <person name="Birren B."/>
        </authorList>
    </citation>
    <scope>NUCLEOTIDE SEQUENCE [LARGE SCALE GENOMIC DNA]</scope>
    <source>
        <strain evidence="7 8">CBS 650.93</strain>
    </source>
</reference>
<feature type="region of interest" description="Disordered" evidence="6">
    <location>
        <begin position="519"/>
        <end position="538"/>
    </location>
</feature>
<feature type="region of interest" description="Disordered" evidence="6">
    <location>
        <begin position="543"/>
        <end position="691"/>
    </location>
</feature>
<dbReference type="Proteomes" id="UP000053617">
    <property type="component" value="Unassembled WGS sequence"/>
</dbReference>
<evidence type="ECO:0000256" key="3">
    <source>
        <dbReference type="ARBA" id="ARBA00023015"/>
    </source>
</evidence>
<dbReference type="OrthoDB" id="20886at2759"/>
<feature type="compositionally biased region" description="Polar residues" evidence="6">
    <location>
        <begin position="543"/>
        <end position="572"/>
    </location>
</feature>
<feature type="compositionally biased region" description="Acidic residues" evidence="6">
    <location>
        <begin position="171"/>
        <end position="183"/>
    </location>
</feature>
<dbReference type="Pfam" id="PF08598">
    <property type="entry name" value="Sds3"/>
    <property type="match status" value="1"/>
</dbReference>
<keyword evidence="4" id="KW-0804">Transcription</keyword>
<gene>
    <name evidence="7" type="ORF">Z518_09305</name>
</gene>
<dbReference type="STRING" id="1442369.A0A0D2I6Y9"/>
<organism evidence="7 8">
    <name type="scientific">Rhinocladiella mackenziei CBS 650.93</name>
    <dbReference type="NCBI Taxonomy" id="1442369"/>
    <lineage>
        <taxon>Eukaryota</taxon>
        <taxon>Fungi</taxon>
        <taxon>Dikarya</taxon>
        <taxon>Ascomycota</taxon>
        <taxon>Pezizomycotina</taxon>
        <taxon>Eurotiomycetes</taxon>
        <taxon>Chaetothyriomycetidae</taxon>
        <taxon>Chaetothyriales</taxon>
        <taxon>Herpotrichiellaceae</taxon>
        <taxon>Rhinocladiella</taxon>
    </lineage>
</organism>
<proteinExistence type="predicted"/>
<dbReference type="Gene3D" id="1.20.5.1500">
    <property type="match status" value="1"/>
</dbReference>
<feature type="compositionally biased region" description="Acidic residues" evidence="6">
    <location>
        <begin position="196"/>
        <end position="218"/>
    </location>
</feature>
<dbReference type="SMART" id="SM01401">
    <property type="entry name" value="Sds3"/>
    <property type="match status" value="1"/>
</dbReference>
<sequence length="691" mass="76499">MDSAADSLLALSNTAAAIAAHGETPSDDDRSSSLSELDENLEDGEDGDMEPAGAADGDSEAETERLQVTPENLAKQKPFQISPSKLAHRKDVDMRPEIESITESAVSSPISSHGDSEIDAVLSDGPEADEEVEGVQQVDIGNSPNKRKREESESDVGEAPRSQRRRTGSVESEDEKSEPETDVEDRHSQPSREPTMEPEPEIPEHEDEEPEELEEEPKEAEKVDTSEDSKDKTRSRPRRKAKGDVAQEPQPEDDDEAEAAEDSDAVDENDVDVTAKSEEEQAKRMAAMEALTALERHFATLRDRLYDERIAGINHELALLSEAKPSHPELLRQLEAVQKYRDEKFEVEQKLLVYKIGALKNKAVAERSQIHSQYFQTVRDLRERHLERISEHFYRIQRDRFKADSSIPNFSIPFAERRSQHIIQQTAYNKEVSILSGIAKYVGFPAAPELTASKQKEVQDDVQKMGARIYRNLAAQRLIIDQIRPIRATQRSVPNSTGAQISGPQAEEQFLEQTPWANPQHPIHRLNRQNSNRSPLNEFLTPANQQRTTDGIQPTGSASTIVDPSAQGSAMNTPHDGRSSTTKLEAQTGSSLNNYRLHSTSPLDARRAPSNAGFQIATDSSETQARDPNRALGSSPLTSRAQMSAGSPPRTNSTRSEKASRLDNDSPFRHARDSAITAGSGFSGTGRFSIR</sequence>
<dbReference type="HOGENOM" id="CLU_012439_0_0_1"/>
<feature type="compositionally biased region" description="Acidic residues" evidence="6">
    <location>
        <begin position="36"/>
        <end position="49"/>
    </location>
</feature>
<dbReference type="AlphaFoldDB" id="A0A0D2I6Y9"/>
<accession>A0A0D2I6Y9</accession>
<keyword evidence="3" id="KW-0805">Transcription regulation</keyword>
<name>A0A0D2I6Y9_9EURO</name>
<feature type="compositionally biased region" description="Polar residues" evidence="6">
    <location>
        <begin position="635"/>
        <end position="654"/>
    </location>
</feature>
<feature type="compositionally biased region" description="Polar residues" evidence="6">
    <location>
        <begin position="579"/>
        <end position="602"/>
    </location>
</feature>
<evidence type="ECO:0000313" key="8">
    <source>
        <dbReference type="Proteomes" id="UP000053617"/>
    </source>
</evidence>
<feature type="compositionally biased region" description="Basic and acidic residues" evidence="6">
    <location>
        <begin position="89"/>
        <end position="98"/>
    </location>
</feature>
<evidence type="ECO:0000256" key="4">
    <source>
        <dbReference type="ARBA" id="ARBA00023163"/>
    </source>
</evidence>
<dbReference type="InterPro" id="IPR013907">
    <property type="entry name" value="Sds3"/>
</dbReference>
<dbReference type="PANTHER" id="PTHR21964">
    <property type="entry name" value="BREAST CANCER METASTASIS-SUPPRESSOR 1"/>
    <property type="match status" value="1"/>
</dbReference>
<evidence type="ECO:0000313" key="7">
    <source>
        <dbReference type="EMBL" id="KIX01579.1"/>
    </source>
</evidence>
<evidence type="ECO:0000256" key="1">
    <source>
        <dbReference type="ARBA" id="ARBA00004123"/>
    </source>
</evidence>
<feature type="compositionally biased region" description="Basic and acidic residues" evidence="6">
    <location>
        <begin position="219"/>
        <end position="234"/>
    </location>
</feature>
<evidence type="ECO:0000256" key="2">
    <source>
        <dbReference type="ARBA" id="ARBA00022491"/>
    </source>
</evidence>
<dbReference type="GO" id="GO:0010468">
    <property type="term" value="P:regulation of gene expression"/>
    <property type="evidence" value="ECO:0007669"/>
    <property type="project" value="UniProtKB-ARBA"/>
</dbReference>
<protein>
    <recommendedName>
        <fullName evidence="9">Transcriptional regulatory protein DEP1</fullName>
    </recommendedName>
</protein>
<dbReference type="EMBL" id="KN847481">
    <property type="protein sequence ID" value="KIX01579.1"/>
    <property type="molecule type" value="Genomic_DNA"/>
</dbReference>
<dbReference type="GeneID" id="25297376"/>
<evidence type="ECO:0000256" key="6">
    <source>
        <dbReference type="SAM" id="MobiDB-lite"/>
    </source>
</evidence>
<feature type="compositionally biased region" description="Polar residues" evidence="6">
    <location>
        <begin position="101"/>
        <end position="113"/>
    </location>
</feature>
<comment type="subcellular location">
    <subcellularLocation>
        <location evidence="1">Nucleus</location>
    </subcellularLocation>
</comment>
<feature type="compositionally biased region" description="Basic and acidic residues" evidence="6">
    <location>
        <begin position="655"/>
        <end position="673"/>
    </location>
</feature>
<evidence type="ECO:0000256" key="5">
    <source>
        <dbReference type="ARBA" id="ARBA00023242"/>
    </source>
</evidence>
<feature type="region of interest" description="Disordered" evidence="6">
    <location>
        <begin position="19"/>
        <end position="272"/>
    </location>
</feature>
<dbReference type="RefSeq" id="XP_013268715.1">
    <property type="nucleotide sequence ID" value="XM_013413261.1"/>
</dbReference>
<keyword evidence="5" id="KW-0539">Nucleus</keyword>
<feature type="compositionally biased region" description="Acidic residues" evidence="6">
    <location>
        <begin position="250"/>
        <end position="271"/>
    </location>
</feature>
<keyword evidence="8" id="KW-1185">Reference proteome</keyword>
<keyword evidence="2" id="KW-0678">Repressor</keyword>
<dbReference type="GO" id="GO:0005654">
    <property type="term" value="C:nucleoplasm"/>
    <property type="evidence" value="ECO:0007669"/>
    <property type="project" value="UniProtKB-ARBA"/>
</dbReference>